<gene>
    <name evidence="3" type="ORF">QYT958_LOCUS34521</name>
    <name evidence="1" type="ORF">TIS948_LOCUS153</name>
    <name evidence="2" type="ORF">UJA718_LOCUS26601</name>
</gene>
<protein>
    <recommendedName>
        <fullName evidence="5">Kinesin light chain</fullName>
    </recommendedName>
</protein>
<name>A0A820VPP6_9BILA</name>
<comment type="caution">
    <text evidence="2">The sequence shown here is derived from an EMBL/GenBank/DDBJ whole genome shotgun (WGS) entry which is preliminary data.</text>
</comment>
<dbReference type="InterPro" id="IPR011990">
    <property type="entry name" value="TPR-like_helical_dom_sf"/>
</dbReference>
<evidence type="ECO:0008006" key="5">
    <source>
        <dbReference type="Google" id="ProtNLM"/>
    </source>
</evidence>
<dbReference type="SUPFAM" id="SSF48452">
    <property type="entry name" value="TPR-like"/>
    <property type="match status" value="1"/>
</dbReference>
<organism evidence="2 4">
    <name type="scientific">Rotaria socialis</name>
    <dbReference type="NCBI Taxonomy" id="392032"/>
    <lineage>
        <taxon>Eukaryota</taxon>
        <taxon>Metazoa</taxon>
        <taxon>Spiralia</taxon>
        <taxon>Gnathifera</taxon>
        <taxon>Rotifera</taxon>
        <taxon>Eurotatoria</taxon>
        <taxon>Bdelloidea</taxon>
        <taxon>Philodinida</taxon>
        <taxon>Philodinidae</taxon>
        <taxon>Rotaria</taxon>
    </lineage>
</organism>
<dbReference type="EMBL" id="CAJOBP010006995">
    <property type="protein sequence ID" value="CAF4505103.1"/>
    <property type="molecule type" value="Genomic_DNA"/>
</dbReference>
<accession>A0A820VPP6</accession>
<sequence>MNESTKDNDPKRGTIEYIQHGHYEAGLFMLNKCLETQKRSLPDDHPSLVATYNHITLGLSKLERYSEAFDIGMKALDIATKQLGDEHEQTCYLRAMLQMIADQMEPHPQDKFRMMPIKRGRLFILSLSFIKICGAIRRNDKKTKNDV</sequence>
<evidence type="ECO:0000313" key="3">
    <source>
        <dbReference type="EMBL" id="CAF4963664.1"/>
    </source>
</evidence>
<dbReference type="AlphaFoldDB" id="A0A820VPP6"/>
<evidence type="ECO:0000313" key="4">
    <source>
        <dbReference type="Proteomes" id="UP000663873"/>
    </source>
</evidence>
<dbReference type="OrthoDB" id="1658288at2759"/>
<reference evidence="2" key="1">
    <citation type="submission" date="2021-02" db="EMBL/GenBank/DDBJ databases">
        <authorList>
            <person name="Nowell W R."/>
        </authorList>
    </citation>
    <scope>NUCLEOTIDE SEQUENCE</scope>
</reference>
<dbReference type="Proteomes" id="UP000663825">
    <property type="component" value="Unassembled WGS sequence"/>
</dbReference>
<proteinExistence type="predicted"/>
<dbReference type="EMBL" id="CAJOBR010024899">
    <property type="protein sequence ID" value="CAF4963664.1"/>
    <property type="molecule type" value="Genomic_DNA"/>
</dbReference>
<evidence type="ECO:0000313" key="1">
    <source>
        <dbReference type="EMBL" id="CAF2975614.1"/>
    </source>
</evidence>
<dbReference type="Proteomes" id="UP000663848">
    <property type="component" value="Unassembled WGS sequence"/>
</dbReference>
<dbReference type="Gene3D" id="1.25.40.10">
    <property type="entry name" value="Tetratricopeptide repeat domain"/>
    <property type="match status" value="1"/>
</dbReference>
<dbReference type="EMBL" id="CAJNXB010000003">
    <property type="protein sequence ID" value="CAF2975614.1"/>
    <property type="molecule type" value="Genomic_DNA"/>
</dbReference>
<keyword evidence="4" id="KW-1185">Reference proteome</keyword>
<dbReference type="Proteomes" id="UP000663873">
    <property type="component" value="Unassembled WGS sequence"/>
</dbReference>
<evidence type="ECO:0000313" key="2">
    <source>
        <dbReference type="EMBL" id="CAF4505103.1"/>
    </source>
</evidence>